<gene>
    <name evidence="2" type="ORF">MSHO_49830</name>
    <name evidence="3" type="ORF">MSHO_58770</name>
</gene>
<dbReference type="InterPro" id="IPR009081">
    <property type="entry name" value="PP-bd_ACP"/>
</dbReference>
<sequence length="296" mass="32573">MRVSSAIEKFLGVDLPVRLMFEAPTVESLSRQVESPYSSVELAPVELLKQGAGTPLFCLPPGGGLSWIYRNLGAYLDCPIIGIQQVPSDQEVEPGSVGDMARRYVDMIQAHHPDGPYNPLGWSMGGVVAHEIAVELRRRGCEVGRLIVLDAAGEVDSADSVAEPASESDVLELILVAAGIDIAEHPRPLTYQQAEALLNQRTPVEFSLPPRRIVEVMLDNMNANQSMRLKHVPDVFDGDMIVFSAKRDSGGRSLADSWRQYVAGDITEYPIYCTHEAMLNIESLQLFAERIAIYLR</sequence>
<dbReference type="InterPro" id="IPR029058">
    <property type="entry name" value="AB_hydrolase_fold"/>
</dbReference>
<evidence type="ECO:0000259" key="1">
    <source>
        <dbReference type="PROSITE" id="PS50075"/>
    </source>
</evidence>
<dbReference type="Gene3D" id="3.40.50.1820">
    <property type="entry name" value="alpha/beta hydrolase"/>
    <property type="match status" value="1"/>
</dbReference>
<evidence type="ECO:0000313" key="2">
    <source>
        <dbReference type="EMBL" id="BBX59638.1"/>
    </source>
</evidence>
<dbReference type="Pfam" id="PF00550">
    <property type="entry name" value="PP-binding"/>
    <property type="match status" value="1"/>
</dbReference>
<dbReference type="KEGG" id="msho:MSHO_49830"/>
<proteinExistence type="predicted"/>
<evidence type="ECO:0000313" key="3">
    <source>
        <dbReference type="EMBL" id="BBX60532.1"/>
    </source>
</evidence>
<dbReference type="Proteomes" id="UP000467164">
    <property type="component" value="Chromosome"/>
</dbReference>
<dbReference type="AlphaFoldDB" id="A0A7I7LII4"/>
<reference evidence="2 4" key="1">
    <citation type="journal article" date="2019" name="Emerg. Microbes Infect.">
        <title>Comprehensive subspecies identification of 175 nontuberculous mycobacteria species based on 7547 genomic profiles.</title>
        <authorList>
            <person name="Matsumoto Y."/>
            <person name="Kinjo T."/>
            <person name="Motooka D."/>
            <person name="Nabeya D."/>
            <person name="Jung N."/>
            <person name="Uechi K."/>
            <person name="Horii T."/>
            <person name="Iida T."/>
            <person name="Fujita J."/>
            <person name="Nakamura S."/>
        </authorList>
    </citation>
    <scope>NUCLEOTIDE SEQUENCE [LARGE SCALE GENOMIC DNA]</scope>
    <source>
        <strain evidence="2 4">JCM 12657</strain>
    </source>
</reference>
<accession>A0A7I7LII4</accession>
<organism evidence="2 4">
    <name type="scientific">Mycobacterium shottsii</name>
    <dbReference type="NCBI Taxonomy" id="133549"/>
    <lineage>
        <taxon>Bacteria</taxon>
        <taxon>Bacillati</taxon>
        <taxon>Actinomycetota</taxon>
        <taxon>Actinomycetes</taxon>
        <taxon>Mycobacteriales</taxon>
        <taxon>Mycobacteriaceae</taxon>
        <taxon>Mycobacterium</taxon>
        <taxon>Mycobacterium ulcerans group</taxon>
    </lineage>
</organism>
<dbReference type="KEGG" id="msho:MSHO_58770"/>
<feature type="domain" description="Carrier" evidence="1">
    <location>
        <begin position="1"/>
        <end position="37"/>
    </location>
</feature>
<keyword evidence="4" id="KW-1185">Reference proteome</keyword>
<dbReference type="Pfam" id="PF00975">
    <property type="entry name" value="Thioesterase"/>
    <property type="match status" value="1"/>
</dbReference>
<dbReference type="PROSITE" id="PS50075">
    <property type="entry name" value="CARRIER"/>
    <property type="match status" value="1"/>
</dbReference>
<reference evidence="2" key="2">
    <citation type="submission" date="2020-02" db="EMBL/GenBank/DDBJ databases">
        <authorList>
            <person name="Matsumoto Y."/>
            <person name="Motooka D."/>
            <person name="Nakamura S."/>
        </authorList>
    </citation>
    <scope>NUCLEOTIDE SEQUENCE</scope>
    <source>
        <strain evidence="2">JCM 12657</strain>
    </source>
</reference>
<dbReference type="SUPFAM" id="SSF53474">
    <property type="entry name" value="alpha/beta-Hydrolases"/>
    <property type="match status" value="1"/>
</dbReference>
<dbReference type="EMBL" id="AP022572">
    <property type="protein sequence ID" value="BBX60532.1"/>
    <property type="molecule type" value="Genomic_DNA"/>
</dbReference>
<evidence type="ECO:0000313" key="4">
    <source>
        <dbReference type="Proteomes" id="UP000467164"/>
    </source>
</evidence>
<dbReference type="EMBL" id="AP022572">
    <property type="protein sequence ID" value="BBX59638.1"/>
    <property type="molecule type" value="Genomic_DNA"/>
</dbReference>
<dbReference type="InterPro" id="IPR001031">
    <property type="entry name" value="Thioesterase"/>
</dbReference>
<name>A0A7I7LII4_9MYCO</name>
<protein>
    <recommendedName>
        <fullName evidence="1">Carrier domain-containing protein</fullName>
    </recommendedName>
</protein>